<feature type="region of interest" description="Disordered" evidence="1">
    <location>
        <begin position="137"/>
        <end position="170"/>
    </location>
</feature>
<feature type="region of interest" description="Disordered" evidence="1">
    <location>
        <begin position="85"/>
        <end position="116"/>
    </location>
</feature>
<feature type="region of interest" description="Disordered" evidence="1">
    <location>
        <begin position="190"/>
        <end position="227"/>
    </location>
</feature>
<dbReference type="EMBL" id="ML733803">
    <property type="protein sequence ID" value="KAB8212894.1"/>
    <property type="molecule type" value="Genomic_DNA"/>
</dbReference>
<feature type="signal peptide" evidence="2">
    <location>
        <begin position="1"/>
        <end position="16"/>
    </location>
</feature>
<dbReference type="AlphaFoldDB" id="A0A5N6E7V6"/>
<keyword evidence="2" id="KW-0732">Signal</keyword>
<reference evidence="3 4" key="1">
    <citation type="submission" date="2019-04" db="EMBL/GenBank/DDBJ databases">
        <title>Fungal friends and foes A comparative genomics study of 23 Aspergillus species from section Flavi.</title>
        <authorList>
            <consortium name="DOE Joint Genome Institute"/>
            <person name="Kjaerbolling I."/>
            <person name="Vesth T.C."/>
            <person name="Frisvad J.C."/>
            <person name="Nybo J.L."/>
            <person name="Theobald S."/>
            <person name="Kildgaard S."/>
            <person name="Petersen T.I."/>
            <person name="Kuo A."/>
            <person name="Sato A."/>
            <person name="Lyhne E.K."/>
            <person name="Kogle M.E."/>
            <person name="Wiebenga A."/>
            <person name="Kun R.S."/>
            <person name="Lubbers R.J."/>
            <person name="Makela M.R."/>
            <person name="Barry K."/>
            <person name="Chovatia M."/>
            <person name="Clum A."/>
            <person name="Daum C."/>
            <person name="Haridas S."/>
            <person name="He G."/>
            <person name="LaButti K."/>
            <person name="Lipzen A."/>
            <person name="Mondo S."/>
            <person name="Pangilinan J."/>
            <person name="Riley R."/>
            <person name="Salamov A."/>
            <person name="Simmons B.A."/>
            <person name="Magnuson J.K."/>
            <person name="Henrissat B."/>
            <person name="Mortensen U.H."/>
            <person name="Larsen T.O."/>
            <person name="De vries R.P."/>
            <person name="Grigoriev I.V."/>
            <person name="Machida M."/>
            <person name="Baker S.E."/>
            <person name="Andersen M.R."/>
        </authorList>
    </citation>
    <scope>NUCLEOTIDE SEQUENCE [LARGE SCALE GENOMIC DNA]</scope>
    <source>
        <strain evidence="3 4">CBS 126849</strain>
    </source>
</reference>
<evidence type="ECO:0000313" key="4">
    <source>
        <dbReference type="Proteomes" id="UP000326799"/>
    </source>
</evidence>
<evidence type="ECO:0000313" key="3">
    <source>
        <dbReference type="EMBL" id="KAB8212894.1"/>
    </source>
</evidence>
<keyword evidence="4" id="KW-1185">Reference proteome</keyword>
<feature type="region of interest" description="Disordered" evidence="1">
    <location>
        <begin position="26"/>
        <end position="52"/>
    </location>
</feature>
<feature type="compositionally biased region" description="Polar residues" evidence="1">
    <location>
        <begin position="34"/>
        <end position="44"/>
    </location>
</feature>
<evidence type="ECO:0000256" key="2">
    <source>
        <dbReference type="SAM" id="SignalP"/>
    </source>
</evidence>
<dbReference type="Proteomes" id="UP000326799">
    <property type="component" value="Unassembled WGS sequence"/>
</dbReference>
<feature type="compositionally biased region" description="Basic and acidic residues" evidence="1">
    <location>
        <begin position="190"/>
        <end position="204"/>
    </location>
</feature>
<protein>
    <submittedName>
        <fullName evidence="3">Uncharacterized protein</fullName>
    </submittedName>
</protein>
<gene>
    <name evidence="3" type="ORF">BDV33DRAFT_185937</name>
</gene>
<feature type="chain" id="PRO_5024867665" evidence="2">
    <location>
        <begin position="17"/>
        <end position="314"/>
    </location>
</feature>
<evidence type="ECO:0000256" key="1">
    <source>
        <dbReference type="SAM" id="MobiDB-lite"/>
    </source>
</evidence>
<feature type="compositionally biased region" description="Polar residues" evidence="1">
    <location>
        <begin position="137"/>
        <end position="152"/>
    </location>
</feature>
<accession>A0A5N6E7V6</accession>
<feature type="compositionally biased region" description="Basic and acidic residues" evidence="1">
    <location>
        <begin position="154"/>
        <end position="168"/>
    </location>
</feature>
<name>A0A5N6E7V6_9EURO</name>
<proteinExistence type="predicted"/>
<organism evidence="3 4">
    <name type="scientific">Aspergillus novoparasiticus</name>
    <dbReference type="NCBI Taxonomy" id="986946"/>
    <lineage>
        <taxon>Eukaryota</taxon>
        <taxon>Fungi</taxon>
        <taxon>Dikarya</taxon>
        <taxon>Ascomycota</taxon>
        <taxon>Pezizomycotina</taxon>
        <taxon>Eurotiomycetes</taxon>
        <taxon>Eurotiomycetidae</taxon>
        <taxon>Eurotiales</taxon>
        <taxon>Aspergillaceae</taxon>
        <taxon>Aspergillus</taxon>
        <taxon>Aspergillus subgen. Circumdati</taxon>
    </lineage>
</organism>
<sequence length="314" mass="33926">MRYSFLATALFAAAHALPAIPTSGVLSHEEGGHNSLTKQTQENRLPQLEPSGRQDCLLNDESCLGTELYCVNYLNTGYDSEDACREARGLSPNQETAGSAGGRGPNDHKATQGANEKGTVAATPVVAAQGLTRSISRPGATATTLSVPQATSPRWKEPDSSKCRDNKSGSEGCLGTQRYCELGASTVKDEAKREKAQKDCEASRGGRPSAVKSTGGLGGVGQEYSRPSDDERKRIFLNEQDALLNAKWNVANSLPLKTRTEFLNEIRVGLRKDDQGIIHPVLVDSWGTELDNNRLRDIADIFLRRNNASKQNDP</sequence>